<accession>A0A381W6K6</accession>
<evidence type="ECO:0000313" key="1">
    <source>
        <dbReference type="EMBL" id="SVA48125.1"/>
    </source>
</evidence>
<dbReference type="EMBL" id="UINC01010853">
    <property type="protein sequence ID" value="SVA48125.1"/>
    <property type="molecule type" value="Genomic_DNA"/>
</dbReference>
<feature type="non-terminal residue" evidence="1">
    <location>
        <position position="55"/>
    </location>
</feature>
<protein>
    <submittedName>
        <fullName evidence="1">Uncharacterized protein</fullName>
    </submittedName>
</protein>
<proteinExistence type="predicted"/>
<organism evidence="1">
    <name type="scientific">marine metagenome</name>
    <dbReference type="NCBI Taxonomy" id="408172"/>
    <lineage>
        <taxon>unclassified sequences</taxon>
        <taxon>metagenomes</taxon>
        <taxon>ecological metagenomes</taxon>
    </lineage>
</organism>
<dbReference type="AlphaFoldDB" id="A0A381W6K6"/>
<name>A0A381W6K6_9ZZZZ</name>
<reference evidence="1" key="1">
    <citation type="submission" date="2018-05" db="EMBL/GenBank/DDBJ databases">
        <authorList>
            <person name="Lanie J.A."/>
            <person name="Ng W.-L."/>
            <person name="Kazmierczak K.M."/>
            <person name="Andrzejewski T.M."/>
            <person name="Davidsen T.M."/>
            <person name="Wayne K.J."/>
            <person name="Tettelin H."/>
            <person name="Glass J.I."/>
            <person name="Rusch D."/>
            <person name="Podicherti R."/>
            <person name="Tsui H.-C.T."/>
            <person name="Winkler M.E."/>
        </authorList>
    </citation>
    <scope>NUCLEOTIDE SEQUENCE</scope>
</reference>
<gene>
    <name evidence="1" type="ORF">METZ01_LOCUS100979</name>
</gene>
<sequence length="55" mass="5828">MINIKNIKRKIKSISGNSLAEFAVTTAMMATLATTAAPRFSGIGEGAKEKKTLSE</sequence>